<gene>
    <name evidence="1" type="ORF">MILVUS5_LOCUS23009</name>
</gene>
<evidence type="ECO:0000313" key="1">
    <source>
        <dbReference type="EMBL" id="CAJ2656213.1"/>
    </source>
</evidence>
<organism evidence="1 2">
    <name type="scientific">Trifolium pratense</name>
    <name type="common">Red clover</name>
    <dbReference type="NCBI Taxonomy" id="57577"/>
    <lineage>
        <taxon>Eukaryota</taxon>
        <taxon>Viridiplantae</taxon>
        <taxon>Streptophyta</taxon>
        <taxon>Embryophyta</taxon>
        <taxon>Tracheophyta</taxon>
        <taxon>Spermatophyta</taxon>
        <taxon>Magnoliopsida</taxon>
        <taxon>eudicotyledons</taxon>
        <taxon>Gunneridae</taxon>
        <taxon>Pentapetalae</taxon>
        <taxon>rosids</taxon>
        <taxon>fabids</taxon>
        <taxon>Fabales</taxon>
        <taxon>Fabaceae</taxon>
        <taxon>Papilionoideae</taxon>
        <taxon>50 kb inversion clade</taxon>
        <taxon>NPAAA clade</taxon>
        <taxon>Hologalegina</taxon>
        <taxon>IRL clade</taxon>
        <taxon>Trifolieae</taxon>
        <taxon>Trifolium</taxon>
    </lineage>
</organism>
<evidence type="ECO:0000313" key="2">
    <source>
        <dbReference type="Proteomes" id="UP001177021"/>
    </source>
</evidence>
<sequence length="66" mass="7349">MFIENEDSYFSFKKVTTACPVLEPSPPSIAENTVLLSLLALHYEAKKLACYISDDGIRLLTSRPCP</sequence>
<reference evidence="1" key="1">
    <citation type="submission" date="2023-10" db="EMBL/GenBank/DDBJ databases">
        <authorList>
            <person name="Rodriguez Cubillos JULIANA M."/>
            <person name="De Vega J."/>
        </authorList>
    </citation>
    <scope>NUCLEOTIDE SEQUENCE</scope>
</reference>
<accession>A0ACB0KIN1</accession>
<name>A0ACB0KIN1_TRIPR</name>
<dbReference type="Proteomes" id="UP001177021">
    <property type="component" value="Unassembled WGS sequence"/>
</dbReference>
<comment type="caution">
    <text evidence="1">The sequence shown here is derived from an EMBL/GenBank/DDBJ whole genome shotgun (WGS) entry which is preliminary data.</text>
</comment>
<dbReference type="EMBL" id="CASHSV030000206">
    <property type="protein sequence ID" value="CAJ2656213.1"/>
    <property type="molecule type" value="Genomic_DNA"/>
</dbReference>
<protein>
    <submittedName>
        <fullName evidence="1">Uncharacterized protein</fullName>
    </submittedName>
</protein>
<keyword evidence="2" id="KW-1185">Reference proteome</keyword>
<proteinExistence type="predicted"/>